<reference evidence="2 3" key="2">
    <citation type="submission" date="2024-07" db="EMBL/GenBank/DDBJ databases">
        <authorList>
            <person name="Akdeniz Z."/>
        </authorList>
    </citation>
    <scope>NUCLEOTIDE SEQUENCE [LARGE SCALE GENOMIC DNA]</scope>
</reference>
<keyword evidence="3" id="KW-1185">Reference proteome</keyword>
<dbReference type="EMBL" id="CATOUU010000720">
    <property type="protein sequence ID" value="CAI9943891.1"/>
    <property type="molecule type" value="Genomic_DNA"/>
</dbReference>
<accession>A0AA86PQN2</accession>
<dbReference type="AlphaFoldDB" id="A0AA86PQN2"/>
<evidence type="ECO:0000313" key="1">
    <source>
        <dbReference type="EMBL" id="CAI9943891.1"/>
    </source>
</evidence>
<comment type="caution">
    <text evidence="1">The sequence shown here is derived from an EMBL/GenBank/DDBJ whole genome shotgun (WGS) entry which is preliminary data.</text>
</comment>
<protein>
    <submittedName>
        <fullName evidence="2">Hypothetical_protein</fullName>
    </submittedName>
</protein>
<evidence type="ECO:0000313" key="2">
    <source>
        <dbReference type="EMBL" id="CAL6036862.1"/>
    </source>
</evidence>
<name>A0AA86PQN2_9EUKA</name>
<sequence>MPFVIIENGQNLEIAWSDDKNAQNIDANILNESYKKITVEGYDNIEFTDCQIFNRTKSLGITGCTVDLSKIYGSINYLNFNKCKCINSFSNQCSIASLYLFDVELQVSQLIQVKVNKLQVIVSDEAQFDYQNCYLLQCNLHSLTLTNQQVNLNIIQGTWDSVIFQNSQLIGQVDNNLFKVKFVDVIITEQNCSNNQQSLESLACDQFNLSQLYEDNYQQFDLFMTNQSKQKKQMYAQFKKCFCDLSLIQGSWNNISFHNCMLIGNPKNYKQQQFSNTNISITLDQHSPEIDLSPLHGIACKVSITLNNVQVDLSSVAKCKPFQLNLKDCNLDCAQLVGNWNILNIFNCEFKQTNDLITASIIAEKIIVSNVDSKLLDYFSTKVLEISQLKQPLLKFPNVNQLIVKQSAINMQQPNDTVQQLQLINANLIKFSILNVNYLQLIDLNSIQKHHTDFNTKQKILSYLQFQKKNKGTIKNLKRRADNHRNGVEKHQIFLNQLKVYLENNLYKMVQGSFALSYE</sequence>
<evidence type="ECO:0000313" key="3">
    <source>
        <dbReference type="Proteomes" id="UP001642409"/>
    </source>
</evidence>
<dbReference type="EMBL" id="CAXDID020000135">
    <property type="protein sequence ID" value="CAL6036862.1"/>
    <property type="molecule type" value="Genomic_DNA"/>
</dbReference>
<proteinExistence type="predicted"/>
<gene>
    <name evidence="1" type="ORF">HINF_LOCUS31536</name>
    <name evidence="2" type="ORF">HINF_LOCUS36613</name>
</gene>
<reference evidence="1" key="1">
    <citation type="submission" date="2023-06" db="EMBL/GenBank/DDBJ databases">
        <authorList>
            <person name="Kurt Z."/>
        </authorList>
    </citation>
    <scope>NUCLEOTIDE SEQUENCE</scope>
</reference>
<dbReference type="Proteomes" id="UP001642409">
    <property type="component" value="Unassembled WGS sequence"/>
</dbReference>
<organism evidence="1">
    <name type="scientific">Hexamita inflata</name>
    <dbReference type="NCBI Taxonomy" id="28002"/>
    <lineage>
        <taxon>Eukaryota</taxon>
        <taxon>Metamonada</taxon>
        <taxon>Diplomonadida</taxon>
        <taxon>Hexamitidae</taxon>
        <taxon>Hexamitinae</taxon>
        <taxon>Hexamita</taxon>
    </lineage>
</organism>